<dbReference type="InterPro" id="IPR003961">
    <property type="entry name" value="FN3_dom"/>
</dbReference>
<accession>A0AAV4IC56</accession>
<comment type="caution">
    <text evidence="1">The sequence shown here is derived from an EMBL/GenBank/DDBJ whole genome shotgun (WGS) entry which is preliminary data.</text>
</comment>
<organism evidence="1 2">
    <name type="scientific">Elysia marginata</name>
    <dbReference type="NCBI Taxonomy" id="1093978"/>
    <lineage>
        <taxon>Eukaryota</taxon>
        <taxon>Metazoa</taxon>
        <taxon>Spiralia</taxon>
        <taxon>Lophotrochozoa</taxon>
        <taxon>Mollusca</taxon>
        <taxon>Gastropoda</taxon>
        <taxon>Heterobranchia</taxon>
        <taxon>Euthyneura</taxon>
        <taxon>Panpulmonata</taxon>
        <taxon>Sacoglossa</taxon>
        <taxon>Placobranchoidea</taxon>
        <taxon>Plakobranchidae</taxon>
        <taxon>Elysia</taxon>
    </lineage>
</organism>
<reference evidence="1 2" key="1">
    <citation type="journal article" date="2021" name="Elife">
        <title>Chloroplast acquisition without the gene transfer in kleptoplastic sea slugs, Plakobranchus ocellatus.</title>
        <authorList>
            <person name="Maeda T."/>
            <person name="Takahashi S."/>
            <person name="Yoshida T."/>
            <person name="Shimamura S."/>
            <person name="Takaki Y."/>
            <person name="Nagai Y."/>
            <person name="Toyoda A."/>
            <person name="Suzuki Y."/>
            <person name="Arimoto A."/>
            <person name="Ishii H."/>
            <person name="Satoh N."/>
            <person name="Nishiyama T."/>
            <person name="Hasebe M."/>
            <person name="Maruyama T."/>
            <person name="Minagawa J."/>
            <person name="Obokata J."/>
            <person name="Shigenobu S."/>
        </authorList>
    </citation>
    <scope>NUCLEOTIDE SEQUENCE [LARGE SCALE GENOMIC DNA]</scope>
</reference>
<evidence type="ECO:0000313" key="1">
    <source>
        <dbReference type="EMBL" id="GFS07132.1"/>
    </source>
</evidence>
<dbReference type="EMBL" id="BMAT01006148">
    <property type="protein sequence ID" value="GFS07132.1"/>
    <property type="molecule type" value="Genomic_DNA"/>
</dbReference>
<feature type="non-terminal residue" evidence="1">
    <location>
        <position position="87"/>
    </location>
</feature>
<sequence length="87" mass="10273">MPNWPWFQLWKPCSDSAEFFSSDPEYFVYQSLDPTLSSKSWKVTASNRMKVKIREVIPYTTYYFRLQARNSVGYGPLSDIFIFRPGT</sequence>
<dbReference type="Proteomes" id="UP000762676">
    <property type="component" value="Unassembled WGS sequence"/>
</dbReference>
<dbReference type="InterPro" id="IPR036116">
    <property type="entry name" value="FN3_sf"/>
</dbReference>
<name>A0AAV4IC56_9GAST</name>
<protein>
    <submittedName>
        <fullName evidence="1">Neogenin</fullName>
    </submittedName>
</protein>
<keyword evidence="2" id="KW-1185">Reference proteome</keyword>
<dbReference type="CDD" id="cd00063">
    <property type="entry name" value="FN3"/>
    <property type="match status" value="1"/>
</dbReference>
<dbReference type="SUPFAM" id="SSF49265">
    <property type="entry name" value="Fibronectin type III"/>
    <property type="match status" value="1"/>
</dbReference>
<gene>
    <name evidence="1" type="ORF">ElyMa_002981300</name>
</gene>
<dbReference type="AlphaFoldDB" id="A0AAV4IC56"/>
<dbReference type="Gene3D" id="2.60.40.10">
    <property type="entry name" value="Immunoglobulins"/>
    <property type="match status" value="1"/>
</dbReference>
<proteinExistence type="predicted"/>
<dbReference type="InterPro" id="IPR013783">
    <property type="entry name" value="Ig-like_fold"/>
</dbReference>
<evidence type="ECO:0000313" key="2">
    <source>
        <dbReference type="Proteomes" id="UP000762676"/>
    </source>
</evidence>